<comment type="subcellular location">
    <subcellularLocation>
        <location evidence="1">Membrane</location>
        <topology evidence="1">Multi-pass membrane protein</topology>
    </subcellularLocation>
</comment>
<gene>
    <name evidence="9" type="ORF">VFH_II027240</name>
</gene>
<dbReference type="Pfam" id="PF13962">
    <property type="entry name" value="PGG"/>
    <property type="match status" value="1"/>
</dbReference>
<evidence type="ECO:0000256" key="6">
    <source>
        <dbReference type="ARBA" id="ARBA00023136"/>
    </source>
</evidence>
<dbReference type="InterPro" id="IPR026961">
    <property type="entry name" value="PGG_dom"/>
</dbReference>
<feature type="transmembrane region" description="Helical" evidence="7">
    <location>
        <begin position="120"/>
        <end position="141"/>
    </location>
</feature>
<dbReference type="PANTHER" id="PTHR24186:SF26">
    <property type="entry name" value="ANKYRIN REPEAT PLANT PROTEIN"/>
    <property type="match status" value="1"/>
</dbReference>
<dbReference type="Proteomes" id="UP001157006">
    <property type="component" value="Chromosome 2"/>
</dbReference>
<feature type="transmembrane region" description="Helical" evidence="7">
    <location>
        <begin position="168"/>
        <end position="195"/>
    </location>
</feature>
<organism evidence="9 10">
    <name type="scientific">Vicia faba</name>
    <name type="common">Broad bean</name>
    <name type="synonym">Faba vulgaris</name>
    <dbReference type="NCBI Taxonomy" id="3906"/>
    <lineage>
        <taxon>Eukaryota</taxon>
        <taxon>Viridiplantae</taxon>
        <taxon>Streptophyta</taxon>
        <taxon>Embryophyta</taxon>
        <taxon>Tracheophyta</taxon>
        <taxon>Spermatophyta</taxon>
        <taxon>Magnoliopsida</taxon>
        <taxon>eudicotyledons</taxon>
        <taxon>Gunneridae</taxon>
        <taxon>Pentapetalae</taxon>
        <taxon>rosids</taxon>
        <taxon>fabids</taxon>
        <taxon>Fabales</taxon>
        <taxon>Fabaceae</taxon>
        <taxon>Papilionoideae</taxon>
        <taxon>50 kb inversion clade</taxon>
        <taxon>NPAAA clade</taxon>
        <taxon>Hologalegina</taxon>
        <taxon>IRL clade</taxon>
        <taxon>Fabeae</taxon>
        <taxon>Vicia</taxon>
    </lineage>
</organism>
<name>A0AAV0ZHM5_VICFA</name>
<keyword evidence="6 7" id="KW-0472">Membrane</keyword>
<keyword evidence="3" id="KW-0677">Repeat</keyword>
<accession>A0AAV0ZHM5</accession>
<keyword evidence="4 7" id="KW-1133">Transmembrane helix</keyword>
<dbReference type="AlphaFoldDB" id="A0AAV0ZHM5"/>
<evidence type="ECO:0000313" key="10">
    <source>
        <dbReference type="Proteomes" id="UP001157006"/>
    </source>
</evidence>
<proteinExistence type="predicted"/>
<feature type="domain" description="PGG" evidence="8">
    <location>
        <begin position="114"/>
        <end position="220"/>
    </location>
</feature>
<keyword evidence="2 7" id="KW-0812">Transmembrane</keyword>
<evidence type="ECO:0000256" key="3">
    <source>
        <dbReference type="ARBA" id="ARBA00022737"/>
    </source>
</evidence>
<sequence length="221" mass="24747">MRKIYSPLLEGLLALYSVSSGSKPLTTAELRKKLMSKRFSPNALEKVINKFQRQYDRGAQIARFVKSPSTNRALELKRTVSDIKSEVHNQLEHTFKTQRRMKGITHRINKMQAEGLNNAINSNTIVVVLIVTVAFAAIFTVPGQYPQNTKQLAPGMSGEANIAPNIEFLIFVIFDSTALFISLAVVILQTSVVVIEREGREAKKQMTAIINKLTWIALYAI</sequence>
<reference evidence="9 10" key="1">
    <citation type="submission" date="2023-01" db="EMBL/GenBank/DDBJ databases">
        <authorList>
            <person name="Kreplak J."/>
        </authorList>
    </citation>
    <scope>NUCLEOTIDE SEQUENCE [LARGE SCALE GENOMIC DNA]</scope>
</reference>
<dbReference type="PANTHER" id="PTHR24186">
    <property type="entry name" value="PROTEIN PHOSPHATASE 1 REGULATORY SUBUNIT"/>
    <property type="match status" value="1"/>
</dbReference>
<keyword evidence="10" id="KW-1185">Reference proteome</keyword>
<evidence type="ECO:0000256" key="7">
    <source>
        <dbReference type="SAM" id="Phobius"/>
    </source>
</evidence>
<evidence type="ECO:0000259" key="8">
    <source>
        <dbReference type="Pfam" id="PF13962"/>
    </source>
</evidence>
<evidence type="ECO:0000256" key="1">
    <source>
        <dbReference type="ARBA" id="ARBA00004141"/>
    </source>
</evidence>
<evidence type="ECO:0000256" key="4">
    <source>
        <dbReference type="ARBA" id="ARBA00022989"/>
    </source>
</evidence>
<keyword evidence="5" id="KW-0040">ANK repeat</keyword>
<dbReference type="GO" id="GO:0005886">
    <property type="term" value="C:plasma membrane"/>
    <property type="evidence" value="ECO:0007669"/>
    <property type="project" value="TreeGrafter"/>
</dbReference>
<evidence type="ECO:0000256" key="5">
    <source>
        <dbReference type="ARBA" id="ARBA00023043"/>
    </source>
</evidence>
<dbReference type="EMBL" id="OX451737">
    <property type="protein sequence ID" value="CAI8596277.1"/>
    <property type="molecule type" value="Genomic_DNA"/>
</dbReference>
<protein>
    <recommendedName>
        <fullName evidence="8">PGG domain-containing protein</fullName>
    </recommendedName>
</protein>
<evidence type="ECO:0000313" key="9">
    <source>
        <dbReference type="EMBL" id="CAI8596277.1"/>
    </source>
</evidence>
<evidence type="ECO:0000256" key="2">
    <source>
        <dbReference type="ARBA" id="ARBA00022692"/>
    </source>
</evidence>